<evidence type="ECO:0000256" key="1">
    <source>
        <dbReference type="SAM" id="SignalP"/>
    </source>
</evidence>
<protein>
    <submittedName>
        <fullName evidence="2">Uncharacterized protein</fullName>
    </submittedName>
</protein>
<dbReference type="NCBIfam" id="NF041599">
    <property type="entry name" value="reg_PtrA_PA2808"/>
    <property type="match status" value="1"/>
</dbReference>
<dbReference type="EMBL" id="UGUW01000004">
    <property type="protein sequence ID" value="SUD60212.1"/>
    <property type="molecule type" value="Genomic_DNA"/>
</dbReference>
<dbReference type="RefSeq" id="WP_045107745.1">
    <property type="nucleotide sequence ID" value="NZ_UGUW01000004.1"/>
</dbReference>
<accession>A0A061CXK0</accession>
<feature type="chain" id="PRO_5030002105" evidence="1">
    <location>
        <begin position="22"/>
        <end position="122"/>
    </location>
</feature>
<feature type="signal peptide" evidence="1">
    <location>
        <begin position="1"/>
        <end position="21"/>
    </location>
</feature>
<evidence type="ECO:0000313" key="3">
    <source>
        <dbReference type="Proteomes" id="UP000254084"/>
    </source>
</evidence>
<proteinExistence type="predicted"/>
<reference evidence="2 3" key="1">
    <citation type="submission" date="2018-06" db="EMBL/GenBank/DDBJ databases">
        <authorList>
            <consortium name="Pathogen Informatics"/>
            <person name="Doyle S."/>
        </authorList>
    </citation>
    <scope>NUCLEOTIDE SEQUENCE [LARGE SCALE GENOMIC DNA]</scope>
    <source>
        <strain evidence="2 3">NCTC10860</strain>
    </source>
</reference>
<organism evidence="2 3">
    <name type="scientific">Ectopseudomonas oleovorans</name>
    <name type="common">Pseudomonas oleovorans</name>
    <dbReference type="NCBI Taxonomy" id="301"/>
    <lineage>
        <taxon>Bacteria</taxon>
        <taxon>Pseudomonadati</taxon>
        <taxon>Pseudomonadota</taxon>
        <taxon>Gammaproteobacteria</taxon>
        <taxon>Pseudomonadales</taxon>
        <taxon>Pseudomonadaceae</taxon>
        <taxon>Ectopseudomonas</taxon>
    </lineage>
</organism>
<evidence type="ECO:0000313" key="2">
    <source>
        <dbReference type="EMBL" id="SUD60212.1"/>
    </source>
</evidence>
<sequence length="122" mass="14152">MKSLKPLLLVGSLLLSSMVWAEGGGDRTFERMQRMQQMRDKAEAVLIQAEKAPVGERHVHMKEHMNMLEDLMSQLHNDHPAPDMSAEEHLAWMEKHDKLVDDVLGQMIREHKLMMADKECHR</sequence>
<dbReference type="Proteomes" id="UP000254084">
    <property type="component" value="Unassembled WGS sequence"/>
</dbReference>
<dbReference type="AlphaFoldDB" id="A0A061CXK0"/>
<name>A0A061CXK0_ECTOL</name>
<keyword evidence="1" id="KW-0732">Signal</keyword>
<gene>
    <name evidence="2" type="ORF">NCTC10860_02541</name>
</gene>